<protein>
    <submittedName>
        <fullName evidence="4">1-acyl-sn-glycerol-3-phosphate acyltransferase</fullName>
    </submittedName>
</protein>
<keyword evidence="1 4" id="KW-0808">Transferase</keyword>
<evidence type="ECO:0000256" key="1">
    <source>
        <dbReference type="ARBA" id="ARBA00022679"/>
    </source>
</evidence>
<keyword evidence="5" id="KW-1185">Reference proteome</keyword>
<feature type="domain" description="Phospholipid/glycerol acyltransferase" evidence="3">
    <location>
        <begin position="36"/>
        <end position="154"/>
    </location>
</feature>
<dbReference type="GO" id="GO:0003841">
    <property type="term" value="F:1-acylglycerol-3-phosphate O-acyltransferase activity"/>
    <property type="evidence" value="ECO:0007669"/>
    <property type="project" value="TreeGrafter"/>
</dbReference>
<accession>A0A849ACZ9</accession>
<evidence type="ECO:0000313" key="5">
    <source>
        <dbReference type="Proteomes" id="UP000557772"/>
    </source>
</evidence>
<dbReference type="Proteomes" id="UP000557772">
    <property type="component" value="Unassembled WGS sequence"/>
</dbReference>
<dbReference type="Pfam" id="PF01553">
    <property type="entry name" value="Acyltransferase"/>
    <property type="match status" value="1"/>
</dbReference>
<evidence type="ECO:0000256" key="2">
    <source>
        <dbReference type="ARBA" id="ARBA00023315"/>
    </source>
</evidence>
<proteinExistence type="predicted"/>
<dbReference type="PANTHER" id="PTHR10434">
    <property type="entry name" value="1-ACYL-SN-GLYCEROL-3-PHOSPHATE ACYLTRANSFERASE"/>
    <property type="match status" value="1"/>
</dbReference>
<dbReference type="InterPro" id="IPR002123">
    <property type="entry name" value="Plipid/glycerol_acylTrfase"/>
</dbReference>
<keyword evidence="2 4" id="KW-0012">Acyltransferase</keyword>
<evidence type="ECO:0000259" key="3">
    <source>
        <dbReference type="SMART" id="SM00563"/>
    </source>
</evidence>
<dbReference type="RefSeq" id="WP_171152848.1">
    <property type="nucleotide sequence ID" value="NZ_JABENB010000001.1"/>
</dbReference>
<dbReference type="GO" id="GO:0006654">
    <property type="term" value="P:phosphatidic acid biosynthetic process"/>
    <property type="evidence" value="ECO:0007669"/>
    <property type="project" value="TreeGrafter"/>
</dbReference>
<name>A0A849ACZ9_9MICO</name>
<dbReference type="CDD" id="cd07989">
    <property type="entry name" value="LPLAT_AGPAT-like"/>
    <property type="match status" value="1"/>
</dbReference>
<evidence type="ECO:0000313" key="4">
    <source>
        <dbReference type="EMBL" id="NNG38744.1"/>
    </source>
</evidence>
<reference evidence="4 5" key="1">
    <citation type="submission" date="2020-05" db="EMBL/GenBank/DDBJ databases">
        <title>Flexivirga sp. ID2601S isolated from air conditioner.</title>
        <authorList>
            <person name="Kim D.H."/>
        </authorList>
    </citation>
    <scope>NUCLEOTIDE SEQUENCE [LARGE SCALE GENOMIC DNA]</scope>
    <source>
        <strain evidence="4 5">ID2601S</strain>
    </source>
</reference>
<gene>
    <name evidence="4" type="ORF">HJ588_05585</name>
</gene>
<sequence>MSSIASVLRRGLWRAVCSLAGGLTTSGVPQRCSGGQVIVANHASHADTAALLAAVPAANRLLFAAAADYWFDVWWRRALMSGLAGGLPVRRNGGSGYAALLDAARGPLADGRTVVIYPEGTRSTDGSVGRFHSGAVRLAQDCGVPIVPVALLGTGDVLAKHGRLRTTPMEVRFGARLDPSTTDADQLREAVIGLLGQGPVAQPTSPAQRAVAHLVDGNRAIAVGFAWGFAEAISWPIMAEMALVFFGVADARRIPVLAASTAAGSVCGVALTAALARRGILPPAPLTTPRMRAAARDHLRGGAAGIWHQALGGVPVKVYARAAGELRLPTARFVAATAAERSARMAGCAALIMLLERPPRPVIRRFYGTYLAATGTVFTAALRRLVRH</sequence>
<dbReference type="PANTHER" id="PTHR10434:SF11">
    <property type="entry name" value="1-ACYL-SN-GLYCEROL-3-PHOSPHATE ACYLTRANSFERASE"/>
    <property type="match status" value="1"/>
</dbReference>
<dbReference type="AlphaFoldDB" id="A0A849ACZ9"/>
<dbReference type="EMBL" id="JABENB010000001">
    <property type="protein sequence ID" value="NNG38744.1"/>
    <property type="molecule type" value="Genomic_DNA"/>
</dbReference>
<dbReference type="SMART" id="SM00563">
    <property type="entry name" value="PlsC"/>
    <property type="match status" value="1"/>
</dbReference>
<comment type="caution">
    <text evidence="4">The sequence shown here is derived from an EMBL/GenBank/DDBJ whole genome shotgun (WGS) entry which is preliminary data.</text>
</comment>
<dbReference type="SUPFAM" id="SSF69593">
    <property type="entry name" value="Glycerol-3-phosphate (1)-acyltransferase"/>
    <property type="match status" value="1"/>
</dbReference>
<organism evidence="4 5">
    <name type="scientific">Flexivirga aerilata</name>
    <dbReference type="NCBI Taxonomy" id="1656889"/>
    <lineage>
        <taxon>Bacteria</taxon>
        <taxon>Bacillati</taxon>
        <taxon>Actinomycetota</taxon>
        <taxon>Actinomycetes</taxon>
        <taxon>Micrococcales</taxon>
        <taxon>Dermacoccaceae</taxon>
        <taxon>Flexivirga</taxon>
    </lineage>
</organism>